<protein>
    <submittedName>
        <fullName evidence="4">SPOR domain-containing protein</fullName>
    </submittedName>
</protein>
<feature type="compositionally biased region" description="Basic and acidic residues" evidence="1">
    <location>
        <begin position="245"/>
        <end position="257"/>
    </location>
</feature>
<feature type="region of interest" description="Disordered" evidence="1">
    <location>
        <begin position="120"/>
        <end position="150"/>
    </location>
</feature>
<evidence type="ECO:0000256" key="1">
    <source>
        <dbReference type="SAM" id="MobiDB-lite"/>
    </source>
</evidence>
<evidence type="ECO:0000259" key="3">
    <source>
        <dbReference type="Pfam" id="PF05036"/>
    </source>
</evidence>
<dbReference type="Pfam" id="PF05036">
    <property type="entry name" value="SPOR"/>
    <property type="match status" value="1"/>
</dbReference>
<feature type="region of interest" description="Disordered" evidence="1">
    <location>
        <begin position="223"/>
        <end position="302"/>
    </location>
</feature>
<dbReference type="AlphaFoldDB" id="A0A533ICC2"/>
<dbReference type="InterPro" id="IPR007730">
    <property type="entry name" value="SPOR-like_dom"/>
</dbReference>
<sequence>MRLLLFLGTMWFVSALAALADPPQPAERPPRGYSATQYIDSAGCVFVREGGEWVAVMGDDNALICGFPPSTTAFPDDASGPASSTAGKDSAQIERDLTQLVVTAGGEDMVLKDEMDLTESAGPATPARQGPAGDGIRPTNGQIPASPATGSIADEISRGLAVRRSIGALPNTYLASDARLCALLGLQLAGDGTTVPGDDPTGGICTGQAVRIGRYHVRDIESPATEVTAKRDPDTSAAAPAVRTDAQKERDAVRDQPEAVTNMPSDSARRADRTVAGSALRTDDHRVDGSGEGPDKDRSAGMEMVGPDARFVQIGRFDAAGAEIAVQALAGLGYRVVRETRIAADGTRHIMAGPFTTRDALIAALDRIRKAGFGKAIAR</sequence>
<accession>A0A533ICC2</accession>
<dbReference type="Proteomes" id="UP000315344">
    <property type="component" value="Unassembled WGS sequence"/>
</dbReference>
<evidence type="ECO:0000313" key="4">
    <source>
        <dbReference type="EMBL" id="TKW67730.1"/>
    </source>
</evidence>
<dbReference type="EMBL" id="VAFL01000003">
    <property type="protein sequence ID" value="TKW67730.1"/>
    <property type="molecule type" value="Genomic_DNA"/>
</dbReference>
<dbReference type="GO" id="GO:0042834">
    <property type="term" value="F:peptidoglycan binding"/>
    <property type="evidence" value="ECO:0007669"/>
    <property type="project" value="InterPro"/>
</dbReference>
<dbReference type="SUPFAM" id="SSF110997">
    <property type="entry name" value="Sporulation related repeat"/>
    <property type="match status" value="1"/>
</dbReference>
<feature type="signal peptide" evidence="2">
    <location>
        <begin position="1"/>
        <end position="20"/>
    </location>
</feature>
<evidence type="ECO:0000256" key="2">
    <source>
        <dbReference type="SAM" id="SignalP"/>
    </source>
</evidence>
<proteinExistence type="predicted"/>
<feature type="domain" description="SPOR" evidence="3">
    <location>
        <begin position="311"/>
        <end position="377"/>
    </location>
</feature>
<organism evidence="4 5">
    <name type="scientific">Paracoccus denitrificans</name>
    <dbReference type="NCBI Taxonomy" id="266"/>
    <lineage>
        <taxon>Bacteria</taxon>
        <taxon>Pseudomonadati</taxon>
        <taxon>Pseudomonadota</taxon>
        <taxon>Alphaproteobacteria</taxon>
        <taxon>Rhodobacterales</taxon>
        <taxon>Paracoccaceae</taxon>
        <taxon>Paracoccus</taxon>
    </lineage>
</organism>
<feature type="compositionally biased region" description="Basic and acidic residues" evidence="1">
    <location>
        <begin position="281"/>
        <end position="300"/>
    </location>
</feature>
<reference evidence="4 5" key="1">
    <citation type="journal article" date="2017" name="Nat. Commun.">
        <title>In situ click chemistry generation of cyclooxygenase-2 inhibitors.</title>
        <authorList>
            <person name="Bhardwaj A."/>
            <person name="Kaur J."/>
            <person name="Wuest M."/>
            <person name="Wuest F."/>
        </authorList>
    </citation>
    <scope>NUCLEOTIDE SEQUENCE [LARGE SCALE GENOMIC DNA]</scope>
    <source>
        <strain evidence="4">S2_012_000_R3_94</strain>
    </source>
</reference>
<comment type="caution">
    <text evidence="4">The sequence shown here is derived from an EMBL/GenBank/DDBJ whole genome shotgun (WGS) entry which is preliminary data.</text>
</comment>
<feature type="chain" id="PRO_5022018032" evidence="2">
    <location>
        <begin position="21"/>
        <end position="379"/>
    </location>
</feature>
<dbReference type="InterPro" id="IPR036680">
    <property type="entry name" value="SPOR-like_sf"/>
</dbReference>
<evidence type="ECO:0000313" key="5">
    <source>
        <dbReference type="Proteomes" id="UP000315344"/>
    </source>
</evidence>
<name>A0A533ICC2_PARDE</name>
<keyword evidence="2" id="KW-0732">Signal</keyword>
<gene>
    <name evidence="4" type="ORF">DI616_05295</name>
</gene>